<feature type="compositionally biased region" description="Basic residues" evidence="1">
    <location>
        <begin position="63"/>
        <end position="79"/>
    </location>
</feature>
<accession>A0A164ZJ77</accession>
<protein>
    <submittedName>
        <fullName evidence="2">Uncharacterized protein</fullName>
    </submittedName>
</protein>
<dbReference type="GeneID" id="28896500"/>
<feature type="compositionally biased region" description="Basic and acidic residues" evidence="1">
    <location>
        <begin position="52"/>
        <end position="62"/>
    </location>
</feature>
<evidence type="ECO:0000256" key="1">
    <source>
        <dbReference type="SAM" id="MobiDB-lite"/>
    </source>
</evidence>
<sequence>MAGLSRRNLNEVERFTMHTGSELTDLRGFSHPVEDQSETLLRRFLEDPDIKKSEVSRDDEKLKGRKRHQRQQRPRKRGKERQPVHISQIFRTTWKRKGYTSTIILTKRIQKHKSLRIGKISSTYQQSDARSFTDKIEKGRFTQPFLRQLNTSDEPLNRKKPQDNPYQTPFRSYCRQKHPRTRKVWKRGKDIEHISAAARFHVEKKELKDFIFTYCTRRTGWLGYRVG</sequence>
<dbReference type="RefSeq" id="XP_018184719.1">
    <property type="nucleotide sequence ID" value="XM_018331363.1"/>
</dbReference>
<dbReference type="EMBL" id="KV407467">
    <property type="protein sequence ID" value="KZF19164.1"/>
    <property type="molecule type" value="Genomic_DNA"/>
</dbReference>
<organism evidence="2 3">
    <name type="scientific">Xylona heveae (strain CBS 132557 / TC161)</name>
    <dbReference type="NCBI Taxonomy" id="1328760"/>
    <lineage>
        <taxon>Eukaryota</taxon>
        <taxon>Fungi</taxon>
        <taxon>Dikarya</taxon>
        <taxon>Ascomycota</taxon>
        <taxon>Pezizomycotina</taxon>
        <taxon>Xylonomycetes</taxon>
        <taxon>Xylonales</taxon>
        <taxon>Xylonaceae</taxon>
        <taxon>Xylona</taxon>
    </lineage>
</organism>
<feature type="region of interest" description="Disordered" evidence="1">
    <location>
        <begin position="52"/>
        <end position="85"/>
    </location>
</feature>
<dbReference type="AlphaFoldDB" id="A0A164ZJ77"/>
<evidence type="ECO:0000313" key="2">
    <source>
        <dbReference type="EMBL" id="KZF19164.1"/>
    </source>
</evidence>
<evidence type="ECO:0000313" key="3">
    <source>
        <dbReference type="Proteomes" id="UP000076632"/>
    </source>
</evidence>
<proteinExistence type="predicted"/>
<dbReference type="InParanoid" id="A0A164ZJ77"/>
<feature type="region of interest" description="Disordered" evidence="1">
    <location>
        <begin position="151"/>
        <end position="170"/>
    </location>
</feature>
<name>A0A164ZJ77_XYLHT</name>
<dbReference type="Proteomes" id="UP000076632">
    <property type="component" value="Unassembled WGS sequence"/>
</dbReference>
<gene>
    <name evidence="2" type="ORF">L228DRAFT_241840</name>
</gene>
<reference evidence="2 3" key="1">
    <citation type="journal article" date="2016" name="Fungal Biol.">
        <title>The genome of Xylona heveae provides a window into fungal endophytism.</title>
        <authorList>
            <person name="Gazis R."/>
            <person name="Kuo A."/>
            <person name="Riley R."/>
            <person name="LaButti K."/>
            <person name="Lipzen A."/>
            <person name="Lin J."/>
            <person name="Amirebrahimi M."/>
            <person name="Hesse C.N."/>
            <person name="Spatafora J.W."/>
            <person name="Henrissat B."/>
            <person name="Hainaut M."/>
            <person name="Grigoriev I.V."/>
            <person name="Hibbett D.S."/>
        </authorList>
    </citation>
    <scope>NUCLEOTIDE SEQUENCE [LARGE SCALE GENOMIC DNA]</scope>
    <source>
        <strain evidence="2 3">TC161</strain>
    </source>
</reference>
<keyword evidence="3" id="KW-1185">Reference proteome</keyword>